<accession>K1R1A7</accession>
<reference evidence="1" key="1">
    <citation type="journal article" date="2012" name="Nature">
        <title>The oyster genome reveals stress adaptation and complexity of shell formation.</title>
        <authorList>
            <person name="Zhang G."/>
            <person name="Fang X."/>
            <person name="Guo X."/>
            <person name="Li L."/>
            <person name="Luo R."/>
            <person name="Xu F."/>
            <person name="Yang P."/>
            <person name="Zhang L."/>
            <person name="Wang X."/>
            <person name="Qi H."/>
            <person name="Xiong Z."/>
            <person name="Que H."/>
            <person name="Xie Y."/>
            <person name="Holland P.W."/>
            <person name="Paps J."/>
            <person name="Zhu Y."/>
            <person name="Wu F."/>
            <person name="Chen Y."/>
            <person name="Wang J."/>
            <person name="Peng C."/>
            <person name="Meng J."/>
            <person name="Yang L."/>
            <person name="Liu J."/>
            <person name="Wen B."/>
            <person name="Zhang N."/>
            <person name="Huang Z."/>
            <person name="Zhu Q."/>
            <person name="Feng Y."/>
            <person name="Mount A."/>
            <person name="Hedgecock D."/>
            <person name="Xu Z."/>
            <person name="Liu Y."/>
            <person name="Domazet-Loso T."/>
            <person name="Du Y."/>
            <person name="Sun X."/>
            <person name="Zhang S."/>
            <person name="Liu B."/>
            <person name="Cheng P."/>
            <person name="Jiang X."/>
            <person name="Li J."/>
            <person name="Fan D."/>
            <person name="Wang W."/>
            <person name="Fu W."/>
            <person name="Wang T."/>
            <person name="Wang B."/>
            <person name="Zhang J."/>
            <person name="Peng Z."/>
            <person name="Li Y."/>
            <person name="Li N."/>
            <person name="Wang J."/>
            <person name="Chen M."/>
            <person name="He Y."/>
            <person name="Tan F."/>
            <person name="Song X."/>
            <person name="Zheng Q."/>
            <person name="Huang R."/>
            <person name="Yang H."/>
            <person name="Du X."/>
            <person name="Chen L."/>
            <person name="Yang M."/>
            <person name="Gaffney P.M."/>
            <person name="Wang S."/>
            <person name="Luo L."/>
            <person name="She Z."/>
            <person name="Ming Y."/>
            <person name="Huang W."/>
            <person name="Zhang S."/>
            <person name="Huang B."/>
            <person name="Zhang Y."/>
            <person name="Qu T."/>
            <person name="Ni P."/>
            <person name="Miao G."/>
            <person name="Wang J."/>
            <person name="Wang Q."/>
            <person name="Steinberg C.E."/>
            <person name="Wang H."/>
            <person name="Li N."/>
            <person name="Qian L."/>
            <person name="Zhang G."/>
            <person name="Li Y."/>
            <person name="Yang H."/>
            <person name="Liu X."/>
            <person name="Wang J."/>
            <person name="Yin Y."/>
            <person name="Wang J."/>
        </authorList>
    </citation>
    <scope>NUCLEOTIDE SEQUENCE [LARGE SCALE GENOMIC DNA]</scope>
    <source>
        <strain evidence="1">05x7-T-G4-1.051#20</strain>
    </source>
</reference>
<dbReference type="AlphaFoldDB" id="K1R1A7"/>
<proteinExistence type="predicted"/>
<dbReference type="HOGENOM" id="CLU_1300744_0_0_1"/>
<name>K1R1A7_MAGGI</name>
<gene>
    <name evidence="1" type="ORF">CGI_10025105</name>
</gene>
<protein>
    <submittedName>
        <fullName evidence="1">Uncharacterized protein</fullName>
    </submittedName>
</protein>
<dbReference type="InParanoid" id="K1R1A7"/>
<sequence>MLETAREISSVFDGKLYGVFKAENASLVTLGAGLCSKSDPDYCPSYVTLLDNAIFRIPNCSSDGSFVWPDVDYLQLLRREASWRMIKQSGKTLTKKAITDIDQAYLQELGLTKSMIYETGPCPRPEILTEGQIKSTLEERNLSSNGTRSELNARLTQDNYACSNATLPAIQNSTIASIIHYSIDSDCLRIETLKMSVFRNGHTCFEESTQEL</sequence>
<evidence type="ECO:0000313" key="1">
    <source>
        <dbReference type="EMBL" id="EKC39648.1"/>
    </source>
</evidence>
<organism evidence="1">
    <name type="scientific">Magallana gigas</name>
    <name type="common">Pacific oyster</name>
    <name type="synonym">Crassostrea gigas</name>
    <dbReference type="NCBI Taxonomy" id="29159"/>
    <lineage>
        <taxon>Eukaryota</taxon>
        <taxon>Metazoa</taxon>
        <taxon>Spiralia</taxon>
        <taxon>Lophotrochozoa</taxon>
        <taxon>Mollusca</taxon>
        <taxon>Bivalvia</taxon>
        <taxon>Autobranchia</taxon>
        <taxon>Pteriomorphia</taxon>
        <taxon>Ostreida</taxon>
        <taxon>Ostreoidea</taxon>
        <taxon>Ostreidae</taxon>
        <taxon>Magallana</taxon>
    </lineage>
</organism>
<dbReference type="EMBL" id="JH816450">
    <property type="protein sequence ID" value="EKC39648.1"/>
    <property type="molecule type" value="Genomic_DNA"/>
</dbReference>